<dbReference type="RefSeq" id="WP_084236918.1">
    <property type="nucleotide sequence ID" value="NZ_FWXT01000001.1"/>
</dbReference>
<organism evidence="1 2">
    <name type="scientific">Pedobacter africanus</name>
    <dbReference type="NCBI Taxonomy" id="151894"/>
    <lineage>
        <taxon>Bacteria</taxon>
        <taxon>Pseudomonadati</taxon>
        <taxon>Bacteroidota</taxon>
        <taxon>Sphingobacteriia</taxon>
        <taxon>Sphingobacteriales</taxon>
        <taxon>Sphingobacteriaceae</taxon>
        <taxon>Pedobacter</taxon>
    </lineage>
</organism>
<sequence length="79" mass="9072">MKQRFYKAAKEIGADIISYKTYRSDMGCQVYDIVTKDMDGGVHDFADSLWVGGPEKDKADLIEAFKKEVKFKTYKRAKP</sequence>
<accession>A0A1W1ZCY9</accession>
<evidence type="ECO:0000313" key="1">
    <source>
        <dbReference type="EMBL" id="SMC46021.1"/>
    </source>
</evidence>
<name>A0A1W1ZCY9_9SPHI</name>
<reference evidence="2" key="1">
    <citation type="submission" date="2017-04" db="EMBL/GenBank/DDBJ databases">
        <authorList>
            <person name="Varghese N."/>
            <person name="Submissions S."/>
        </authorList>
    </citation>
    <scope>NUCLEOTIDE SEQUENCE [LARGE SCALE GENOMIC DNA]</scope>
    <source>
        <strain evidence="2">DSM 12126</strain>
    </source>
</reference>
<dbReference type="AlphaFoldDB" id="A0A1W1ZCY9"/>
<dbReference type="EMBL" id="FWXT01000001">
    <property type="protein sequence ID" value="SMC46021.1"/>
    <property type="molecule type" value="Genomic_DNA"/>
</dbReference>
<dbReference type="STRING" id="151894.SAMN04488524_0589"/>
<proteinExistence type="predicted"/>
<keyword evidence="2" id="KW-1185">Reference proteome</keyword>
<protein>
    <submittedName>
        <fullName evidence="1">Uncharacterized protein</fullName>
    </submittedName>
</protein>
<dbReference type="Proteomes" id="UP000192756">
    <property type="component" value="Unassembled WGS sequence"/>
</dbReference>
<gene>
    <name evidence="1" type="ORF">SAMN04488524_0589</name>
</gene>
<evidence type="ECO:0000313" key="2">
    <source>
        <dbReference type="Proteomes" id="UP000192756"/>
    </source>
</evidence>